<feature type="transmembrane region" description="Helical" evidence="1">
    <location>
        <begin position="47"/>
        <end position="65"/>
    </location>
</feature>
<keyword evidence="3" id="KW-1185">Reference proteome</keyword>
<organism evidence="2 3">
    <name type="scientific">Aurantiacibacter marinus</name>
    <dbReference type="NCBI Taxonomy" id="874156"/>
    <lineage>
        <taxon>Bacteria</taxon>
        <taxon>Pseudomonadati</taxon>
        <taxon>Pseudomonadota</taxon>
        <taxon>Alphaproteobacteria</taxon>
        <taxon>Sphingomonadales</taxon>
        <taxon>Erythrobacteraceae</taxon>
        <taxon>Aurantiacibacter</taxon>
    </lineage>
</organism>
<keyword evidence="1" id="KW-1133">Transmembrane helix</keyword>
<proteinExistence type="predicted"/>
<evidence type="ECO:0000313" key="2">
    <source>
        <dbReference type="EMBL" id="KLI64978.1"/>
    </source>
</evidence>
<protein>
    <submittedName>
        <fullName evidence="2">Uncharacterized protein</fullName>
    </submittedName>
</protein>
<reference evidence="2 3" key="1">
    <citation type="submission" date="2015-04" db="EMBL/GenBank/DDBJ databases">
        <title>The draft genome sequence of Erythrobacter marinus HWDM-33.</title>
        <authorList>
            <person name="Zhuang L."/>
            <person name="Liu Y."/>
            <person name="Shao Z."/>
        </authorList>
    </citation>
    <scope>NUCLEOTIDE SEQUENCE [LARGE SCALE GENOMIC DNA]</scope>
    <source>
        <strain evidence="2 3">HWDM-33</strain>
    </source>
</reference>
<sequence>MTTRHKLRMAFITIVLLPTSCLAGKSASDQLDLRTEAGRVFASPSWYENVLWLLALVLMLVWAWAMNRLWNSADK</sequence>
<gene>
    <name evidence="2" type="ORF">AAV99_05690</name>
</gene>
<dbReference type="AlphaFoldDB" id="A0A0H0XQU8"/>
<accession>A0A0H0XQU8</accession>
<name>A0A0H0XQU8_9SPHN</name>
<dbReference type="Proteomes" id="UP000053455">
    <property type="component" value="Unassembled WGS sequence"/>
</dbReference>
<dbReference type="PATRIC" id="fig|874156.12.peg.1179"/>
<dbReference type="RefSeq" id="WP_156172341.1">
    <property type="nucleotide sequence ID" value="NZ_LDCP01000001.1"/>
</dbReference>
<keyword evidence="1" id="KW-0812">Transmembrane</keyword>
<evidence type="ECO:0000256" key="1">
    <source>
        <dbReference type="SAM" id="Phobius"/>
    </source>
</evidence>
<comment type="caution">
    <text evidence="2">The sequence shown here is derived from an EMBL/GenBank/DDBJ whole genome shotgun (WGS) entry which is preliminary data.</text>
</comment>
<dbReference type="EMBL" id="LBHU01000001">
    <property type="protein sequence ID" value="KLI64978.1"/>
    <property type="molecule type" value="Genomic_DNA"/>
</dbReference>
<dbReference type="STRING" id="874156.GCA_001021555_00135"/>
<evidence type="ECO:0000313" key="3">
    <source>
        <dbReference type="Proteomes" id="UP000053455"/>
    </source>
</evidence>
<keyword evidence="1" id="KW-0472">Membrane</keyword>